<dbReference type="EMBL" id="MQWD01000001">
    <property type="protein sequence ID" value="PAP78287.1"/>
    <property type="molecule type" value="Genomic_DNA"/>
</dbReference>
<feature type="domain" description="VOC" evidence="1">
    <location>
        <begin position="153"/>
        <end position="271"/>
    </location>
</feature>
<reference evidence="2 3" key="1">
    <citation type="submission" date="2016-11" db="EMBL/GenBank/DDBJ databases">
        <title>Study of marine rhodopsin-containing bacteria.</title>
        <authorList>
            <person name="Yoshizawa S."/>
            <person name="Kumagai Y."/>
            <person name="Kogure K."/>
        </authorList>
    </citation>
    <scope>NUCLEOTIDE SEQUENCE [LARGE SCALE GENOMIC DNA]</scope>
    <source>
        <strain evidence="2 3">SAORIC-28</strain>
    </source>
</reference>
<comment type="caution">
    <text evidence="2">The sequence shown here is derived from an EMBL/GenBank/DDBJ whole genome shotgun (WGS) entry which is preliminary data.</text>
</comment>
<dbReference type="InterPro" id="IPR037523">
    <property type="entry name" value="VOC_core"/>
</dbReference>
<evidence type="ECO:0000313" key="2">
    <source>
        <dbReference type="EMBL" id="PAP78287.1"/>
    </source>
</evidence>
<keyword evidence="3" id="KW-1185">Reference proteome</keyword>
<evidence type="ECO:0000313" key="3">
    <source>
        <dbReference type="Proteomes" id="UP000216339"/>
    </source>
</evidence>
<dbReference type="Gene3D" id="3.10.180.10">
    <property type="entry name" value="2,3-Dihydroxybiphenyl 1,2-Dioxygenase, domain 1"/>
    <property type="match status" value="2"/>
</dbReference>
<organism evidence="2 3">
    <name type="scientific">Rubrivirga marina</name>
    <dbReference type="NCBI Taxonomy" id="1196024"/>
    <lineage>
        <taxon>Bacteria</taxon>
        <taxon>Pseudomonadati</taxon>
        <taxon>Rhodothermota</taxon>
        <taxon>Rhodothermia</taxon>
        <taxon>Rhodothermales</taxon>
        <taxon>Rubricoccaceae</taxon>
        <taxon>Rubrivirga</taxon>
    </lineage>
</organism>
<dbReference type="PANTHER" id="PTHR36110">
    <property type="entry name" value="RING-CLEAVING DIOXYGENASE MHQE-RELATED"/>
    <property type="match status" value="1"/>
</dbReference>
<name>A0A271J4T0_9BACT</name>
<dbReference type="Proteomes" id="UP000216339">
    <property type="component" value="Unassembled WGS sequence"/>
</dbReference>
<dbReference type="InterPro" id="IPR052537">
    <property type="entry name" value="Extradiol_RC_dioxygenase"/>
</dbReference>
<dbReference type="SUPFAM" id="SSF54593">
    <property type="entry name" value="Glyoxalase/Bleomycin resistance protein/Dihydroxybiphenyl dioxygenase"/>
    <property type="match status" value="1"/>
</dbReference>
<evidence type="ECO:0000259" key="1">
    <source>
        <dbReference type="PROSITE" id="PS51819"/>
    </source>
</evidence>
<dbReference type="AlphaFoldDB" id="A0A271J4T0"/>
<feature type="domain" description="VOC" evidence="1">
    <location>
        <begin position="7"/>
        <end position="133"/>
    </location>
</feature>
<accession>A0A271J4T0</accession>
<protein>
    <recommendedName>
        <fullName evidence="1">VOC domain-containing protein</fullName>
    </recommendedName>
</protein>
<proteinExistence type="predicted"/>
<dbReference type="RefSeq" id="WP_095512452.1">
    <property type="nucleotide sequence ID" value="NZ_MQWD01000001.1"/>
</dbReference>
<dbReference type="InterPro" id="IPR029068">
    <property type="entry name" value="Glyas_Bleomycin-R_OHBP_Dase"/>
</dbReference>
<gene>
    <name evidence="2" type="ORF">BSZ37_18580</name>
</gene>
<dbReference type="Pfam" id="PF00903">
    <property type="entry name" value="Glyoxalase"/>
    <property type="match status" value="2"/>
</dbReference>
<dbReference type="OrthoDB" id="9785698at2"/>
<dbReference type="PANTHER" id="PTHR36110:SF2">
    <property type="entry name" value="RING-CLEAVING DIOXYGENASE MHQE-RELATED"/>
    <property type="match status" value="1"/>
</dbReference>
<dbReference type="InterPro" id="IPR004360">
    <property type="entry name" value="Glyas_Fos-R_dOase_dom"/>
</dbReference>
<sequence length="315" mass="33821">MPSPVTGLHHVSAITGPAQQNVDFYADTLGFRLVKQTVNFDDPGTYHLYYADAEARPGSVLTFFPWPAGRTERVGAGQPTATAYAVPVGAVDAWMDALAAIGHDGFDAPAERFGDRVLTVRDPSGIVVEFVEAGDVDGQWTTGGVGADRPPGAFHSATLLSGDPDATARVLADAFGYEEHRQEGDRLRLVNPAADRARFVDLDLGDAEAGRMGIGTVHHVAFRVPTDEAQAEVSKRLRALGLAPTEVRDRQYFRSVYVREPGGVLFEVATDPPGFAVDEPADALGQSLQLPPQYEPRRERIEAALGPLRLPPAGR</sequence>
<dbReference type="CDD" id="cd08347">
    <property type="entry name" value="PcpA_C_like"/>
    <property type="match status" value="1"/>
</dbReference>
<dbReference type="PROSITE" id="PS51819">
    <property type="entry name" value="VOC"/>
    <property type="match status" value="2"/>
</dbReference>